<proteinExistence type="predicted"/>
<evidence type="ECO:0000313" key="3">
    <source>
        <dbReference type="Proteomes" id="UP000607653"/>
    </source>
</evidence>
<gene>
    <name evidence="2" type="ORF">HUJ06_007966</name>
</gene>
<dbReference type="AlphaFoldDB" id="A0A822Z1J3"/>
<dbReference type="EMBL" id="DUZY01000004">
    <property type="protein sequence ID" value="DAD37325.1"/>
    <property type="molecule type" value="Genomic_DNA"/>
</dbReference>
<feature type="compositionally biased region" description="Basic and acidic residues" evidence="1">
    <location>
        <begin position="12"/>
        <end position="34"/>
    </location>
</feature>
<feature type="region of interest" description="Disordered" evidence="1">
    <location>
        <begin position="1"/>
        <end position="36"/>
    </location>
</feature>
<sequence length="99" mass="11620">MSVSHYLRRQKWKEENQKQKVDKNPNSKHEKDNNYRSFNCHIAMSQMSRKGMHLIMENQNQNQKVDENPKNQFEDNNSVSVNSDIATSHISGRGLHPII</sequence>
<name>A0A822Z1J3_NELNU</name>
<organism evidence="2 3">
    <name type="scientific">Nelumbo nucifera</name>
    <name type="common">Sacred lotus</name>
    <dbReference type="NCBI Taxonomy" id="4432"/>
    <lineage>
        <taxon>Eukaryota</taxon>
        <taxon>Viridiplantae</taxon>
        <taxon>Streptophyta</taxon>
        <taxon>Embryophyta</taxon>
        <taxon>Tracheophyta</taxon>
        <taxon>Spermatophyta</taxon>
        <taxon>Magnoliopsida</taxon>
        <taxon>Proteales</taxon>
        <taxon>Nelumbonaceae</taxon>
        <taxon>Nelumbo</taxon>
    </lineage>
</organism>
<feature type="region of interest" description="Disordered" evidence="1">
    <location>
        <begin position="60"/>
        <end position="85"/>
    </location>
</feature>
<feature type="compositionally biased region" description="Basic and acidic residues" evidence="1">
    <location>
        <begin position="64"/>
        <end position="73"/>
    </location>
</feature>
<comment type="caution">
    <text evidence="2">The sequence shown here is derived from an EMBL/GenBank/DDBJ whole genome shotgun (WGS) entry which is preliminary data.</text>
</comment>
<accession>A0A822Z1J3</accession>
<evidence type="ECO:0000256" key="1">
    <source>
        <dbReference type="SAM" id="MobiDB-lite"/>
    </source>
</evidence>
<dbReference type="Proteomes" id="UP000607653">
    <property type="component" value="Unassembled WGS sequence"/>
</dbReference>
<feature type="compositionally biased region" description="Basic residues" evidence="1">
    <location>
        <begin position="1"/>
        <end position="11"/>
    </location>
</feature>
<evidence type="ECO:0000313" key="2">
    <source>
        <dbReference type="EMBL" id="DAD37325.1"/>
    </source>
</evidence>
<reference evidence="2 3" key="1">
    <citation type="journal article" date="2020" name="Mol. Biol. Evol.">
        <title>Distinct Expression and Methylation Patterns for Genes with Different Fates following a Single Whole-Genome Duplication in Flowering Plants.</title>
        <authorList>
            <person name="Shi T."/>
            <person name="Rahmani R.S."/>
            <person name="Gugger P.F."/>
            <person name="Wang M."/>
            <person name="Li H."/>
            <person name="Zhang Y."/>
            <person name="Li Z."/>
            <person name="Wang Q."/>
            <person name="Van de Peer Y."/>
            <person name="Marchal K."/>
            <person name="Chen J."/>
        </authorList>
    </citation>
    <scope>NUCLEOTIDE SEQUENCE [LARGE SCALE GENOMIC DNA]</scope>
    <source>
        <tissue evidence="2">Leaf</tissue>
    </source>
</reference>
<feature type="compositionally biased region" description="Polar residues" evidence="1">
    <location>
        <begin position="74"/>
        <end position="85"/>
    </location>
</feature>
<keyword evidence="3" id="KW-1185">Reference proteome</keyword>
<protein>
    <submittedName>
        <fullName evidence="2">Uncharacterized protein</fullName>
    </submittedName>
</protein>